<dbReference type="EMBL" id="JAKIKP010000001">
    <property type="protein sequence ID" value="MCL1141112.1"/>
    <property type="molecule type" value="Genomic_DNA"/>
</dbReference>
<evidence type="ECO:0000256" key="2">
    <source>
        <dbReference type="ARBA" id="ARBA00005810"/>
    </source>
</evidence>
<comment type="similarity">
    <text evidence="2">Belongs to the HPPK family.</text>
</comment>
<dbReference type="PANTHER" id="PTHR43071">
    <property type="entry name" value="2-AMINO-4-HYDROXY-6-HYDROXYMETHYLDIHYDROPTERIDINE PYROPHOSPHOKINASE"/>
    <property type="match status" value="1"/>
</dbReference>
<gene>
    <name evidence="14" type="primary">folK</name>
    <name evidence="14" type="ORF">L2672_00150</name>
</gene>
<evidence type="ECO:0000313" key="15">
    <source>
        <dbReference type="Proteomes" id="UP001139333"/>
    </source>
</evidence>
<evidence type="ECO:0000256" key="12">
    <source>
        <dbReference type="ARBA" id="ARBA00033413"/>
    </source>
</evidence>
<evidence type="ECO:0000313" key="14">
    <source>
        <dbReference type="EMBL" id="MCL1141112.1"/>
    </source>
</evidence>
<dbReference type="CDD" id="cd00483">
    <property type="entry name" value="HPPK"/>
    <property type="match status" value="1"/>
</dbReference>
<sequence>MALVYIALGANLNDPIQQLNKAVVALKNIAIDNKVTVSSYYSSTPMGDIAQPDYVNAVAALDTQLPPIELLDALQKIEQDQGRVRKEHWGPRTLDLDILLYENQTINIPRLQVPHYGMKQRSFVIVPLAEIAADLVLPCQQSVKSLLTEDMQQSLHKITS</sequence>
<dbReference type="InterPro" id="IPR000550">
    <property type="entry name" value="Hppk"/>
</dbReference>
<evidence type="ECO:0000256" key="1">
    <source>
        <dbReference type="ARBA" id="ARBA00005051"/>
    </source>
</evidence>
<dbReference type="GO" id="GO:0016301">
    <property type="term" value="F:kinase activity"/>
    <property type="evidence" value="ECO:0007669"/>
    <property type="project" value="UniProtKB-KW"/>
</dbReference>
<dbReference type="Proteomes" id="UP001139333">
    <property type="component" value="Unassembled WGS sequence"/>
</dbReference>
<keyword evidence="8" id="KW-0067">ATP-binding</keyword>
<keyword evidence="9" id="KW-0289">Folate biosynthesis</keyword>
<evidence type="ECO:0000256" key="8">
    <source>
        <dbReference type="ARBA" id="ARBA00022840"/>
    </source>
</evidence>
<evidence type="ECO:0000259" key="13">
    <source>
        <dbReference type="PROSITE" id="PS00794"/>
    </source>
</evidence>
<keyword evidence="15" id="KW-1185">Reference proteome</keyword>
<evidence type="ECO:0000256" key="11">
    <source>
        <dbReference type="ARBA" id="ARBA00029766"/>
    </source>
</evidence>
<dbReference type="GO" id="GO:0003848">
    <property type="term" value="F:2-amino-4-hydroxy-6-hydroxymethyldihydropteridine diphosphokinase activity"/>
    <property type="evidence" value="ECO:0007669"/>
    <property type="project" value="UniProtKB-EC"/>
</dbReference>
<dbReference type="GO" id="GO:0005524">
    <property type="term" value="F:ATP binding"/>
    <property type="evidence" value="ECO:0007669"/>
    <property type="project" value="UniProtKB-KW"/>
</dbReference>
<dbReference type="PANTHER" id="PTHR43071:SF1">
    <property type="entry name" value="2-AMINO-4-HYDROXY-6-HYDROXYMETHYLDIHYDROPTERIDINE PYROPHOSPHOKINASE"/>
    <property type="match status" value="1"/>
</dbReference>
<dbReference type="RefSeq" id="WP_248993806.1">
    <property type="nucleotide sequence ID" value="NZ_JAKIKP010000001.1"/>
</dbReference>
<dbReference type="InterPro" id="IPR035907">
    <property type="entry name" value="Hppk_sf"/>
</dbReference>
<dbReference type="AlphaFoldDB" id="A0A9X1ZJN9"/>
<keyword evidence="5 14" id="KW-0808">Transferase</keyword>
<dbReference type="PROSITE" id="PS00794">
    <property type="entry name" value="HPPK"/>
    <property type="match status" value="1"/>
</dbReference>
<evidence type="ECO:0000256" key="5">
    <source>
        <dbReference type="ARBA" id="ARBA00022679"/>
    </source>
</evidence>
<comment type="function">
    <text evidence="10">Catalyzes the transfer of pyrophosphate from adenosine triphosphate (ATP) to 6-hydroxymethyl-7,8-dihydropterin, an enzymatic step in folate biosynthesis pathway.</text>
</comment>
<evidence type="ECO:0000256" key="6">
    <source>
        <dbReference type="ARBA" id="ARBA00022741"/>
    </source>
</evidence>
<dbReference type="NCBIfam" id="TIGR01498">
    <property type="entry name" value="folK"/>
    <property type="match status" value="1"/>
</dbReference>
<dbReference type="Gene3D" id="3.30.70.560">
    <property type="entry name" value="7,8-Dihydro-6-hydroxymethylpterin-pyrophosphokinase HPPK"/>
    <property type="match status" value="1"/>
</dbReference>
<dbReference type="EC" id="2.7.6.3" evidence="3"/>
<dbReference type="SUPFAM" id="SSF55083">
    <property type="entry name" value="6-hydroxymethyl-7,8-dihydropterin pyrophosphokinase, HPPK"/>
    <property type="match status" value="1"/>
</dbReference>
<keyword evidence="6" id="KW-0547">Nucleotide-binding</keyword>
<evidence type="ECO:0000256" key="9">
    <source>
        <dbReference type="ARBA" id="ARBA00022909"/>
    </source>
</evidence>
<name>A0A9X1ZJN9_9GAMM</name>
<comment type="pathway">
    <text evidence="1">Cofactor biosynthesis; tetrahydrofolate biosynthesis; 2-amino-4-hydroxy-6-hydroxymethyl-7,8-dihydropteridine diphosphate from 7,8-dihydroneopterin triphosphate: step 4/4.</text>
</comment>
<evidence type="ECO:0000256" key="4">
    <source>
        <dbReference type="ARBA" id="ARBA00016218"/>
    </source>
</evidence>
<accession>A0A9X1ZJN9</accession>
<evidence type="ECO:0000256" key="10">
    <source>
        <dbReference type="ARBA" id="ARBA00029409"/>
    </source>
</evidence>
<reference evidence="14" key="1">
    <citation type="submission" date="2022-01" db="EMBL/GenBank/DDBJ databases">
        <title>Whole genome-based taxonomy of the Shewanellaceae.</title>
        <authorList>
            <person name="Martin-Rodriguez A.J."/>
        </authorList>
    </citation>
    <scope>NUCLEOTIDE SEQUENCE</scope>
    <source>
        <strain evidence="14">DSM 16422</strain>
    </source>
</reference>
<comment type="caution">
    <text evidence="14">The sequence shown here is derived from an EMBL/GenBank/DDBJ whole genome shotgun (WGS) entry which is preliminary data.</text>
</comment>
<keyword evidence="7" id="KW-0418">Kinase</keyword>
<protein>
    <recommendedName>
        <fullName evidence="4">2-amino-4-hydroxy-6-hydroxymethyldihydropteridine pyrophosphokinase</fullName>
        <ecNumber evidence="3">2.7.6.3</ecNumber>
    </recommendedName>
    <alternativeName>
        <fullName evidence="11">6-hydroxymethyl-7,8-dihydropterin pyrophosphokinase</fullName>
    </alternativeName>
    <alternativeName>
        <fullName evidence="12">7,8-dihydro-6-hydroxymethylpterin-pyrophosphokinase</fullName>
    </alternativeName>
</protein>
<evidence type="ECO:0000256" key="3">
    <source>
        <dbReference type="ARBA" id="ARBA00013253"/>
    </source>
</evidence>
<evidence type="ECO:0000256" key="7">
    <source>
        <dbReference type="ARBA" id="ARBA00022777"/>
    </source>
</evidence>
<proteinExistence type="inferred from homology"/>
<dbReference type="Pfam" id="PF01288">
    <property type="entry name" value="HPPK"/>
    <property type="match status" value="1"/>
</dbReference>
<organism evidence="14 15">
    <name type="scientific">Shewanella gaetbuli</name>
    <dbReference type="NCBI Taxonomy" id="220752"/>
    <lineage>
        <taxon>Bacteria</taxon>
        <taxon>Pseudomonadati</taxon>
        <taxon>Pseudomonadota</taxon>
        <taxon>Gammaproteobacteria</taxon>
        <taxon>Alteromonadales</taxon>
        <taxon>Shewanellaceae</taxon>
        <taxon>Shewanella</taxon>
    </lineage>
</organism>
<feature type="domain" description="7,8-dihydro-6-hydroxymethylpterin-pyrophosphokinase" evidence="13">
    <location>
        <begin position="88"/>
        <end position="99"/>
    </location>
</feature>
<dbReference type="GO" id="GO:0046656">
    <property type="term" value="P:folic acid biosynthetic process"/>
    <property type="evidence" value="ECO:0007669"/>
    <property type="project" value="UniProtKB-KW"/>
</dbReference>